<proteinExistence type="predicted"/>
<name>A0A2K3QTQ0_ENTGA</name>
<dbReference type="Proteomes" id="UP000516696">
    <property type="component" value="Chromosome"/>
</dbReference>
<dbReference type="Proteomes" id="UP001241571">
    <property type="component" value="Unassembled WGS sequence"/>
</dbReference>
<reference evidence="2 5" key="2">
    <citation type="submission" date="2023-06" db="EMBL/GenBank/DDBJ databases">
        <title>Acute promotion of culturable opportunistic pathogens and persistent increase of antibiotic resistance following antibiotic exposure in mouse gut microbiota.</title>
        <authorList>
            <person name="Li L."/>
            <person name="Wang B."/>
            <person name="Sun Y."/>
            <person name="Wang M."/>
            <person name="Xu H."/>
        </authorList>
    </citation>
    <scope>NUCLEOTIDE SEQUENCE [LARGE SCALE GENOMIC DNA]</scope>
    <source>
        <strain evidence="2 5">CRI2_2</strain>
    </source>
</reference>
<keyword evidence="1" id="KW-0472">Membrane</keyword>
<evidence type="ECO:0000313" key="3">
    <source>
        <dbReference type="EMBL" id="QOG27603.1"/>
    </source>
</evidence>
<feature type="transmembrane region" description="Helical" evidence="1">
    <location>
        <begin position="102"/>
        <end position="120"/>
    </location>
</feature>
<feature type="transmembrane region" description="Helical" evidence="1">
    <location>
        <begin position="68"/>
        <end position="90"/>
    </location>
</feature>
<feature type="transmembrane region" description="Helical" evidence="1">
    <location>
        <begin position="37"/>
        <end position="56"/>
    </location>
</feature>
<dbReference type="Pfam" id="PF09997">
    <property type="entry name" value="DUF2238"/>
    <property type="match status" value="1"/>
</dbReference>
<evidence type="ECO:0000313" key="5">
    <source>
        <dbReference type="Proteomes" id="UP001241571"/>
    </source>
</evidence>
<dbReference type="EMBL" id="CP050485">
    <property type="protein sequence ID" value="QOG27603.1"/>
    <property type="molecule type" value="Genomic_DNA"/>
</dbReference>
<keyword evidence="1" id="KW-1133">Transmembrane helix</keyword>
<organism evidence="2 5">
    <name type="scientific">Enterococcus gallinarum</name>
    <dbReference type="NCBI Taxonomy" id="1353"/>
    <lineage>
        <taxon>Bacteria</taxon>
        <taxon>Bacillati</taxon>
        <taxon>Bacillota</taxon>
        <taxon>Bacilli</taxon>
        <taxon>Lactobacillales</taxon>
        <taxon>Enterococcaceae</taxon>
        <taxon>Enterococcus</taxon>
    </lineage>
</organism>
<feature type="transmembrane region" description="Helical" evidence="1">
    <location>
        <begin position="132"/>
        <end position="151"/>
    </location>
</feature>
<accession>A0A2K3QTQ0</accession>
<dbReference type="RefSeq" id="WP_103300805.1">
    <property type="nucleotide sequence ID" value="NZ_CP050485.1"/>
</dbReference>
<keyword evidence="1" id="KW-0812">Transmembrane</keyword>
<evidence type="ECO:0000313" key="4">
    <source>
        <dbReference type="Proteomes" id="UP000516696"/>
    </source>
</evidence>
<sequence length="222" mass="25688">MGDNYKRLLKLFTLFGFLVFAFSVWEFFRGVYPKQQALIFLVQALLGILLIYVPEFSKKLFRIQLPNATIYFYWFFLLISVFMGTILHLIEIISFWDKVLHTVSPMVLTAVGYGLICMFLKDVPVREVSPWLFLLMGFAFAGLCGVFWEFWEFICDSLGGMNLQRYATLEGTPFIGREALMDTMGDLLTNTIGAVLMGLIAYFQGRGKPDYFESYRIKKIEQ</sequence>
<gene>
    <name evidence="3" type="ORF">EGM181_10230</name>
    <name evidence="2" type="ORF">QRX88_12625</name>
</gene>
<dbReference type="AlphaFoldDB" id="A0A2K3QTQ0"/>
<feature type="transmembrane region" description="Helical" evidence="1">
    <location>
        <begin position="187"/>
        <end position="205"/>
    </location>
</feature>
<dbReference type="InterPro" id="IPR014509">
    <property type="entry name" value="YjdF-like"/>
</dbReference>
<evidence type="ECO:0000256" key="1">
    <source>
        <dbReference type="SAM" id="Phobius"/>
    </source>
</evidence>
<reference evidence="3 4" key="1">
    <citation type="submission" date="2020-03" db="EMBL/GenBank/DDBJ databases">
        <title>Characterization of ganglioside-mimicking enterococci.</title>
        <authorList>
            <person name="Patry R.T."/>
            <person name="Nothaft H."/>
            <person name="Bridger R."/>
            <person name="Shajahan A."/>
            <person name="Huynh S."/>
            <person name="Sanchez S."/>
            <person name="Azadi P."/>
            <person name="Cooper K."/>
            <person name="Miller W.G."/>
            <person name="Parker C.T."/>
            <person name="Wells L."/>
            <person name="Szymanski C.M."/>
        </authorList>
    </citation>
    <scope>NUCLEOTIDE SEQUENCE [LARGE SCALE GENOMIC DNA]</scope>
    <source>
        <strain evidence="3 4">EGM181</strain>
    </source>
</reference>
<feature type="transmembrane region" description="Helical" evidence="1">
    <location>
        <begin position="7"/>
        <end position="25"/>
    </location>
</feature>
<dbReference type="EMBL" id="JASUBT010000009">
    <property type="protein sequence ID" value="MDL4936565.1"/>
    <property type="molecule type" value="Genomic_DNA"/>
</dbReference>
<evidence type="ECO:0000313" key="2">
    <source>
        <dbReference type="EMBL" id="MDL4936565.1"/>
    </source>
</evidence>
<protein>
    <submittedName>
        <fullName evidence="2">Uncharacterized protein</fullName>
    </submittedName>
</protein>